<evidence type="ECO:0000313" key="2">
    <source>
        <dbReference type="EMBL" id="GGX21544.1"/>
    </source>
</evidence>
<accession>A0A918JV16</accession>
<evidence type="ECO:0000313" key="3">
    <source>
        <dbReference type="Proteomes" id="UP000601108"/>
    </source>
</evidence>
<keyword evidence="1" id="KW-0732">Signal</keyword>
<reference evidence="2 3" key="1">
    <citation type="journal article" date="2014" name="Int. J. Syst. Evol. Microbiol.">
        <title>Complete genome sequence of Corynebacterium casei LMG S-19264T (=DSM 44701T), isolated from a smear-ripened cheese.</title>
        <authorList>
            <consortium name="US DOE Joint Genome Institute (JGI-PGF)"/>
            <person name="Walter F."/>
            <person name="Albersmeier A."/>
            <person name="Kalinowski J."/>
            <person name="Ruckert C."/>
        </authorList>
    </citation>
    <scope>NUCLEOTIDE SEQUENCE [LARGE SCALE GENOMIC DNA]</scope>
    <source>
        <strain evidence="2 3">KCTC 12285</strain>
    </source>
</reference>
<proteinExistence type="predicted"/>
<dbReference type="InterPro" id="IPR008969">
    <property type="entry name" value="CarboxyPept-like_regulatory"/>
</dbReference>
<evidence type="ECO:0000256" key="1">
    <source>
        <dbReference type="SAM" id="SignalP"/>
    </source>
</evidence>
<sequence>MKLKLSIIFICFICIAVSAQITSRVLVNGKVSVPIGDDAEGVVVYNRSTNKGTITNANGLFVISAGINDRIEVVAMQYQHFIVLVDKGIVDNKRLHIFLKESVNQLDEVVVTPYDLLGNITVDVKKIGYNKSGIGEVAEETSSRINDADYDFIPDNLSDINSKDFSKFSEEGLINGLNFVNLFRLVYNTKSNAKTEKNPKDIDVKVRNMYNDQFFKDYLALDIDQINDFIFFAEDNGLNAEYFKPGKELDLLQFLAYQSKVYQKK</sequence>
<dbReference type="Proteomes" id="UP000601108">
    <property type="component" value="Unassembled WGS sequence"/>
</dbReference>
<gene>
    <name evidence="2" type="ORF">GCM10007384_23490</name>
</gene>
<dbReference type="Pfam" id="PF13715">
    <property type="entry name" value="CarbopepD_reg_2"/>
    <property type="match status" value="1"/>
</dbReference>
<keyword evidence="3" id="KW-1185">Reference proteome</keyword>
<evidence type="ECO:0008006" key="4">
    <source>
        <dbReference type="Google" id="ProtNLM"/>
    </source>
</evidence>
<dbReference type="AlphaFoldDB" id="A0A918JV16"/>
<organism evidence="2 3">
    <name type="scientific">Aquimarina muelleri</name>
    <dbReference type="NCBI Taxonomy" id="279356"/>
    <lineage>
        <taxon>Bacteria</taxon>
        <taxon>Pseudomonadati</taxon>
        <taxon>Bacteroidota</taxon>
        <taxon>Flavobacteriia</taxon>
        <taxon>Flavobacteriales</taxon>
        <taxon>Flavobacteriaceae</taxon>
        <taxon>Aquimarina</taxon>
    </lineage>
</organism>
<name>A0A918JV16_9FLAO</name>
<feature type="chain" id="PRO_5036972692" description="CarboxypepD_reg-like domain-containing protein" evidence="1">
    <location>
        <begin position="20"/>
        <end position="265"/>
    </location>
</feature>
<feature type="signal peptide" evidence="1">
    <location>
        <begin position="1"/>
        <end position="19"/>
    </location>
</feature>
<dbReference type="SUPFAM" id="SSF49464">
    <property type="entry name" value="Carboxypeptidase regulatory domain-like"/>
    <property type="match status" value="1"/>
</dbReference>
<dbReference type="RefSeq" id="WP_051316833.1">
    <property type="nucleotide sequence ID" value="NZ_BMWS01000015.1"/>
</dbReference>
<dbReference type="EMBL" id="BMWS01000015">
    <property type="protein sequence ID" value="GGX21544.1"/>
    <property type="molecule type" value="Genomic_DNA"/>
</dbReference>
<comment type="caution">
    <text evidence="2">The sequence shown here is derived from an EMBL/GenBank/DDBJ whole genome shotgun (WGS) entry which is preliminary data.</text>
</comment>
<protein>
    <recommendedName>
        <fullName evidence="4">CarboxypepD_reg-like domain-containing protein</fullName>
    </recommendedName>
</protein>